<organism evidence="11 12">
    <name type="scientific">Sinocyclocheilus grahami</name>
    <name type="common">Dianchi golden-line fish</name>
    <name type="synonym">Barbus grahami</name>
    <dbReference type="NCBI Taxonomy" id="75366"/>
    <lineage>
        <taxon>Eukaryota</taxon>
        <taxon>Metazoa</taxon>
        <taxon>Chordata</taxon>
        <taxon>Craniata</taxon>
        <taxon>Vertebrata</taxon>
        <taxon>Euteleostomi</taxon>
        <taxon>Actinopterygii</taxon>
        <taxon>Neopterygii</taxon>
        <taxon>Teleostei</taxon>
        <taxon>Ostariophysi</taxon>
        <taxon>Cypriniformes</taxon>
        <taxon>Cyprinidae</taxon>
        <taxon>Cyprininae</taxon>
        <taxon>Sinocyclocheilus</taxon>
    </lineage>
</organism>
<keyword evidence="10" id="KW-0460">Magnesium</keyword>
<dbReference type="PANTHER" id="PTHR11130">
    <property type="entry name" value="GLUTATHIONE SYNTHETASE"/>
    <property type="match status" value="1"/>
</dbReference>
<dbReference type="OMA" id="LNHNIRI"/>
<dbReference type="GO" id="GO:0005524">
    <property type="term" value="F:ATP binding"/>
    <property type="evidence" value="ECO:0007669"/>
    <property type="project" value="UniProtKB-KW"/>
</dbReference>
<dbReference type="FunFam" id="3.30.1490.50:FF:000002">
    <property type="entry name" value="Glutathione synthetase"/>
    <property type="match status" value="1"/>
</dbReference>
<accession>A0A672KJ21</accession>
<comment type="similarity">
    <text evidence="3">Belongs to the eukaryotic GSH synthase family.</text>
</comment>
<dbReference type="InterPro" id="IPR014709">
    <property type="entry name" value="Glutathione_synthase_C_euk"/>
</dbReference>
<dbReference type="InParanoid" id="A0A672KJ21"/>
<keyword evidence="8" id="KW-0547">Nucleotide-binding</keyword>
<dbReference type="GO" id="GO:0005829">
    <property type="term" value="C:cytosol"/>
    <property type="evidence" value="ECO:0007669"/>
    <property type="project" value="TreeGrafter"/>
</dbReference>
<comment type="pathway">
    <text evidence="2">Sulfur metabolism; glutathione biosynthesis; glutathione from L-cysteine and L-glutamate: step 2/2.</text>
</comment>
<evidence type="ECO:0000256" key="1">
    <source>
        <dbReference type="ARBA" id="ARBA00001946"/>
    </source>
</evidence>
<evidence type="ECO:0000313" key="11">
    <source>
        <dbReference type="Ensembl" id="ENSSGRP00000009966.1"/>
    </source>
</evidence>
<dbReference type="KEGG" id="sgh:107579163"/>
<evidence type="ECO:0000256" key="5">
    <source>
        <dbReference type="ARBA" id="ARBA00022598"/>
    </source>
</evidence>
<evidence type="ECO:0000313" key="12">
    <source>
        <dbReference type="Proteomes" id="UP000472262"/>
    </source>
</evidence>
<evidence type="ECO:0000256" key="2">
    <source>
        <dbReference type="ARBA" id="ARBA00004965"/>
    </source>
</evidence>
<dbReference type="RefSeq" id="XP_016120509.1">
    <property type="nucleotide sequence ID" value="XM_016265023.1"/>
</dbReference>
<sequence>MALANPDQYVLKPQREGGGNNIYGSEICEVLENLKNSTERTAYILMDKIQPVPVQNYLLRPGAPLKLNSCLSELGVFGAYVRKGKDMVFNECVGHLLRTKSSEHADGGVAAGVAVMDNPLLV</sequence>
<dbReference type="Gene3D" id="3.30.1490.50">
    <property type="match status" value="1"/>
</dbReference>
<keyword evidence="7" id="KW-0479">Metal-binding</keyword>
<dbReference type="SUPFAM" id="SSF56059">
    <property type="entry name" value="Glutathione synthetase ATP-binding domain-like"/>
    <property type="match status" value="1"/>
</dbReference>
<dbReference type="GeneID" id="107579163"/>
<gene>
    <name evidence="11" type="primary">LOC107579163</name>
</gene>
<dbReference type="GO" id="GO:0043295">
    <property type="term" value="F:glutathione binding"/>
    <property type="evidence" value="ECO:0007669"/>
    <property type="project" value="TreeGrafter"/>
</dbReference>
<protein>
    <recommendedName>
        <fullName evidence="4">glutathione synthase</fullName>
        <ecNumber evidence="4">6.3.2.3</ecNumber>
    </recommendedName>
</protein>
<dbReference type="Ensembl" id="ENSSGRT00000010838.1">
    <property type="protein sequence ID" value="ENSSGRP00000009966.1"/>
    <property type="gene ID" value="ENSSGRG00000006652.1"/>
</dbReference>
<dbReference type="EC" id="6.3.2.3" evidence="4"/>
<reference evidence="11" key="1">
    <citation type="submission" date="2025-08" db="UniProtKB">
        <authorList>
            <consortium name="Ensembl"/>
        </authorList>
    </citation>
    <scope>IDENTIFICATION</scope>
</reference>
<dbReference type="OrthoDB" id="2020073at2759"/>
<evidence type="ECO:0000256" key="3">
    <source>
        <dbReference type="ARBA" id="ARBA00010385"/>
    </source>
</evidence>
<reference evidence="11" key="2">
    <citation type="submission" date="2025-09" db="UniProtKB">
        <authorList>
            <consortium name="Ensembl"/>
        </authorList>
    </citation>
    <scope>IDENTIFICATION</scope>
</reference>
<keyword evidence="5" id="KW-0436">Ligase</keyword>
<proteinExistence type="inferred from homology"/>
<dbReference type="GO" id="GO:0046872">
    <property type="term" value="F:metal ion binding"/>
    <property type="evidence" value="ECO:0007669"/>
    <property type="project" value="UniProtKB-KW"/>
</dbReference>
<evidence type="ECO:0000256" key="9">
    <source>
        <dbReference type="ARBA" id="ARBA00022840"/>
    </source>
</evidence>
<evidence type="ECO:0000256" key="10">
    <source>
        <dbReference type="ARBA" id="ARBA00022842"/>
    </source>
</evidence>
<dbReference type="InterPro" id="IPR005615">
    <property type="entry name" value="Glutathione_synthase"/>
</dbReference>
<dbReference type="AlphaFoldDB" id="A0A672KJ21"/>
<evidence type="ECO:0000256" key="6">
    <source>
        <dbReference type="ARBA" id="ARBA00022684"/>
    </source>
</evidence>
<dbReference type="Proteomes" id="UP000472262">
    <property type="component" value="Unassembled WGS sequence"/>
</dbReference>
<dbReference type="PANTHER" id="PTHR11130:SF0">
    <property type="entry name" value="GLUTATHIONE SYNTHETASE"/>
    <property type="match status" value="1"/>
</dbReference>
<dbReference type="Gene3D" id="3.30.470.20">
    <property type="entry name" value="ATP-grasp fold, B domain"/>
    <property type="match status" value="1"/>
</dbReference>
<name>A0A672KJ21_SINGR</name>
<dbReference type="Pfam" id="PF03917">
    <property type="entry name" value="GSH_synth_ATP"/>
    <property type="match status" value="1"/>
</dbReference>
<keyword evidence="12" id="KW-1185">Reference proteome</keyword>
<evidence type="ECO:0000256" key="7">
    <source>
        <dbReference type="ARBA" id="ARBA00022723"/>
    </source>
</evidence>
<evidence type="ECO:0000256" key="4">
    <source>
        <dbReference type="ARBA" id="ARBA00012214"/>
    </source>
</evidence>
<evidence type="ECO:0000256" key="8">
    <source>
        <dbReference type="ARBA" id="ARBA00022741"/>
    </source>
</evidence>
<comment type="cofactor">
    <cofactor evidence="1">
        <name>Mg(2+)</name>
        <dbReference type="ChEBI" id="CHEBI:18420"/>
    </cofactor>
</comment>
<keyword evidence="9" id="KW-0067">ATP-binding</keyword>
<keyword evidence="6" id="KW-0317">Glutathione biosynthesis</keyword>
<dbReference type="GO" id="GO:0004363">
    <property type="term" value="F:glutathione synthase activity"/>
    <property type="evidence" value="ECO:0007669"/>
    <property type="project" value="UniProtKB-EC"/>
</dbReference>